<dbReference type="NCBIfam" id="TIGR00486">
    <property type="entry name" value="YbgI_SA1388"/>
    <property type="match status" value="1"/>
</dbReference>
<evidence type="ECO:0000313" key="3">
    <source>
        <dbReference type="EMBL" id="MFL1731704.1"/>
    </source>
</evidence>
<keyword evidence="2" id="KW-0479">Metal-binding</keyword>
<comment type="caution">
    <text evidence="3">The sequence shown here is derived from an EMBL/GenBank/DDBJ whole genome shotgun (WGS) entry which is preliminary data.</text>
</comment>
<dbReference type="RefSeq" id="WP_407068515.1">
    <property type="nucleotide sequence ID" value="NZ_JBJJXE010000001.1"/>
</dbReference>
<name>A0ABW8U3I1_9GAMM</name>
<keyword evidence="4" id="KW-1185">Reference proteome</keyword>
<dbReference type="PANTHER" id="PTHR13799">
    <property type="entry name" value="NGG1 INTERACTING FACTOR 3"/>
    <property type="match status" value="1"/>
</dbReference>
<sequence>MTAISAKDLSRFCDDYLNSKEFDDYCPNGLQVDADTPITKIITGVTACQALIDTAIAQHAQAIVVHHGYFWKGEPAPLIGMKGKRIRTLMQSGISLIAYHLPLDAHPKIGNNALLAKALDLNITGALYPHEKHPVGNIATCPPISPDDFANKIKERLGRSALHICSGKQTLSKIGLCSGGAQDMIEQAAKMGCDAFISGEISERTTHSARELGLDYFAAGHHATERYGVQALGEIIAQQFGIKAQFVDIDNPA</sequence>
<dbReference type="InterPro" id="IPR036069">
    <property type="entry name" value="DUF34/NIF3_sf"/>
</dbReference>
<dbReference type="SUPFAM" id="SSF102705">
    <property type="entry name" value="NIF3 (NGG1p interacting factor 3)-like"/>
    <property type="match status" value="1"/>
</dbReference>
<dbReference type="Gene3D" id="3.40.1390.30">
    <property type="entry name" value="NIF3 (NGG1p interacting factor 3)-like"/>
    <property type="match status" value="2"/>
</dbReference>
<dbReference type="EMBL" id="JBJJXE010000001">
    <property type="protein sequence ID" value="MFL1731704.1"/>
    <property type="molecule type" value="Genomic_DNA"/>
</dbReference>
<dbReference type="PANTHER" id="PTHR13799:SF14">
    <property type="entry name" value="GTP CYCLOHYDROLASE 1 TYPE 2 HOMOLOG"/>
    <property type="match status" value="1"/>
</dbReference>
<evidence type="ECO:0000256" key="2">
    <source>
        <dbReference type="ARBA" id="ARBA00022723"/>
    </source>
</evidence>
<evidence type="ECO:0000256" key="1">
    <source>
        <dbReference type="ARBA" id="ARBA00006964"/>
    </source>
</evidence>
<organism evidence="3 4">
    <name type="scientific">Moraxella oculi</name>
    <dbReference type="NCBI Taxonomy" id="2940516"/>
    <lineage>
        <taxon>Bacteria</taxon>
        <taxon>Pseudomonadati</taxon>
        <taxon>Pseudomonadota</taxon>
        <taxon>Gammaproteobacteria</taxon>
        <taxon>Moraxellales</taxon>
        <taxon>Moraxellaceae</taxon>
        <taxon>Moraxella</taxon>
    </lineage>
</organism>
<accession>A0ABW8U3I1</accession>
<dbReference type="InterPro" id="IPR002678">
    <property type="entry name" value="DUF34/NIF3"/>
</dbReference>
<protein>
    <submittedName>
        <fullName evidence="3">Nif3-like dinuclear metal center hexameric protein</fullName>
    </submittedName>
</protein>
<dbReference type="Pfam" id="PF01784">
    <property type="entry name" value="DUF34_NIF3"/>
    <property type="match status" value="1"/>
</dbReference>
<dbReference type="Proteomes" id="UP001624684">
    <property type="component" value="Unassembled WGS sequence"/>
</dbReference>
<gene>
    <name evidence="3" type="ORF">ACJHVH_01630</name>
</gene>
<comment type="similarity">
    <text evidence="1">Belongs to the GTP cyclohydrolase I type 2/NIF3 family.</text>
</comment>
<evidence type="ECO:0000313" key="4">
    <source>
        <dbReference type="Proteomes" id="UP001624684"/>
    </source>
</evidence>
<proteinExistence type="inferred from homology"/>
<reference evidence="3 4" key="1">
    <citation type="submission" date="2024-11" db="EMBL/GenBank/DDBJ databases">
        <title>First Report of Moraxella oculi in Brazil in an Infectious Bovine Keratoconjunctivitis Outbreak.</title>
        <authorList>
            <person name="Carvalho C.V."/>
            <person name="Domingues R."/>
            <person name="Coutinho C."/>
            <person name="Honorio N.T.B.S."/>
            <person name="Faza D.R.L.R."/>
            <person name="Carvalho W.A."/>
            <person name="Machado A.B.F."/>
            <person name="Martins M.F."/>
            <person name="Gaspar E.B."/>
        </authorList>
    </citation>
    <scope>NUCLEOTIDE SEQUENCE [LARGE SCALE GENOMIC DNA]</scope>
    <source>
        <strain evidence="3 4">2117LE</strain>
    </source>
</reference>